<evidence type="ECO:0000256" key="1">
    <source>
        <dbReference type="PROSITE-ProRule" id="PRU00117"/>
    </source>
</evidence>
<dbReference type="CDD" id="cd00105">
    <property type="entry name" value="KH-I"/>
    <property type="match status" value="1"/>
</dbReference>
<sequence>VGHVAFMGGTLKERKRVKQFIDWLLAQRRGSVTVGDVSDRDDCTEMHIPESCKGWVTGNRGSELRRVEHETGTFMFMAQDHHGE</sequence>
<evidence type="ECO:0008006" key="4">
    <source>
        <dbReference type="Google" id="ProtNLM"/>
    </source>
</evidence>
<evidence type="ECO:0000313" key="2">
    <source>
        <dbReference type="EMBL" id="CAE8643583.1"/>
    </source>
</evidence>
<dbReference type="OMA" id="DDGPWWA"/>
<comment type="caution">
    <text evidence="2">The sequence shown here is derived from an EMBL/GenBank/DDBJ whole genome shotgun (WGS) entry which is preliminary data.</text>
</comment>
<dbReference type="AlphaFoldDB" id="A0A813I0S3"/>
<gene>
    <name evidence="2" type="ORF">PGLA1383_LOCUS57905</name>
</gene>
<feature type="non-terminal residue" evidence="2">
    <location>
        <position position="1"/>
    </location>
</feature>
<accession>A0A813I0S3</accession>
<reference evidence="2" key="1">
    <citation type="submission" date="2021-02" db="EMBL/GenBank/DDBJ databases">
        <authorList>
            <person name="Dougan E. K."/>
            <person name="Rhodes N."/>
            <person name="Thang M."/>
            <person name="Chan C."/>
        </authorList>
    </citation>
    <scope>NUCLEOTIDE SEQUENCE</scope>
</reference>
<proteinExistence type="predicted"/>
<dbReference type="InterPro" id="IPR036612">
    <property type="entry name" value="KH_dom_type_1_sf"/>
</dbReference>
<protein>
    <recommendedName>
        <fullName evidence="4">K Homology domain-containing protein</fullName>
    </recommendedName>
</protein>
<feature type="non-terminal residue" evidence="2">
    <location>
        <position position="84"/>
    </location>
</feature>
<dbReference type="GO" id="GO:0003723">
    <property type="term" value="F:RNA binding"/>
    <property type="evidence" value="ECO:0007669"/>
    <property type="project" value="UniProtKB-UniRule"/>
</dbReference>
<evidence type="ECO:0000313" key="3">
    <source>
        <dbReference type="Proteomes" id="UP000654075"/>
    </source>
</evidence>
<dbReference type="Proteomes" id="UP000654075">
    <property type="component" value="Unassembled WGS sequence"/>
</dbReference>
<organism evidence="2 3">
    <name type="scientific">Polarella glacialis</name>
    <name type="common">Dinoflagellate</name>
    <dbReference type="NCBI Taxonomy" id="89957"/>
    <lineage>
        <taxon>Eukaryota</taxon>
        <taxon>Sar</taxon>
        <taxon>Alveolata</taxon>
        <taxon>Dinophyceae</taxon>
        <taxon>Suessiales</taxon>
        <taxon>Suessiaceae</taxon>
        <taxon>Polarella</taxon>
    </lineage>
</organism>
<keyword evidence="1" id="KW-0694">RNA-binding</keyword>
<dbReference type="PROSITE" id="PS50084">
    <property type="entry name" value="KH_TYPE_1"/>
    <property type="match status" value="1"/>
</dbReference>
<keyword evidence="3" id="KW-1185">Reference proteome</keyword>
<dbReference type="OrthoDB" id="421593at2759"/>
<dbReference type="SUPFAM" id="SSF54791">
    <property type="entry name" value="Eukaryotic type KH-domain (KH-domain type I)"/>
    <property type="match status" value="1"/>
</dbReference>
<dbReference type="EMBL" id="CAJNNV010033402">
    <property type="protein sequence ID" value="CAE8643583.1"/>
    <property type="molecule type" value="Genomic_DNA"/>
</dbReference>
<name>A0A813I0S3_POLGL</name>